<accession>A0ABR7WRH5</accession>
<protein>
    <submittedName>
        <fullName evidence="1">DKNYY domain-containing protein</fullName>
    </submittedName>
</protein>
<keyword evidence="2" id="KW-1185">Reference proteome</keyword>
<dbReference type="PROSITE" id="PS51257">
    <property type="entry name" value="PROKAR_LIPOPROTEIN"/>
    <property type="match status" value="1"/>
</dbReference>
<reference evidence="1 2" key="1">
    <citation type="submission" date="2020-09" db="EMBL/GenBank/DDBJ databases">
        <title>Novel species of Mucilaginibacter isolated from a glacier on the Tibetan Plateau.</title>
        <authorList>
            <person name="Liu Q."/>
            <person name="Xin Y.-H."/>
        </authorList>
    </citation>
    <scope>NUCLEOTIDE SEQUENCE [LARGE SCALE GENOMIC DNA]</scope>
    <source>
        <strain evidence="1 2">ZT4R22</strain>
    </source>
</reference>
<evidence type="ECO:0000313" key="1">
    <source>
        <dbReference type="EMBL" id="MBD1364836.1"/>
    </source>
</evidence>
<dbReference type="RefSeq" id="WP_191189496.1">
    <property type="nucleotide sequence ID" value="NZ_JACWMY010000006.1"/>
</dbReference>
<sequence>MMKIVKILLVFAAFCLLFSCRQGYKIENDKVYYEYWNEAVGHGKLLMPSANAKTFESIGFKCDCNFNFGKDKNHLFIDGVPVKNIDPHSFKFLGNYVFADKDSAYFFGFYNDINNCAIKGIDLKRLQLIKYPWSKAGDILIHGYDTIKLSDISDFEPIDKDWGRTKSKVIQENTILKGADPNTFEIINSYSGRDKRHTYEFGKIKQ</sequence>
<dbReference type="Proteomes" id="UP000606600">
    <property type="component" value="Unassembled WGS sequence"/>
</dbReference>
<name>A0ABR7WRH5_9SPHI</name>
<dbReference type="Pfam" id="PF13644">
    <property type="entry name" value="DKNYY"/>
    <property type="match status" value="1"/>
</dbReference>
<proteinExistence type="predicted"/>
<comment type="caution">
    <text evidence="1">The sequence shown here is derived from an EMBL/GenBank/DDBJ whole genome shotgun (WGS) entry which is preliminary data.</text>
</comment>
<dbReference type="InterPro" id="IPR027375">
    <property type="entry name" value="DKNYY"/>
</dbReference>
<dbReference type="EMBL" id="JACWMY010000006">
    <property type="protein sequence ID" value="MBD1364836.1"/>
    <property type="molecule type" value="Genomic_DNA"/>
</dbReference>
<organism evidence="1 2">
    <name type="scientific">Mucilaginibacter pankratovii</name>
    <dbReference type="NCBI Taxonomy" id="2772110"/>
    <lineage>
        <taxon>Bacteria</taxon>
        <taxon>Pseudomonadati</taxon>
        <taxon>Bacteroidota</taxon>
        <taxon>Sphingobacteriia</taxon>
        <taxon>Sphingobacteriales</taxon>
        <taxon>Sphingobacteriaceae</taxon>
        <taxon>Mucilaginibacter</taxon>
    </lineage>
</organism>
<evidence type="ECO:0000313" key="2">
    <source>
        <dbReference type="Proteomes" id="UP000606600"/>
    </source>
</evidence>
<gene>
    <name evidence="1" type="ORF">IDJ77_13525</name>
</gene>